<evidence type="ECO:0000313" key="2">
    <source>
        <dbReference type="Proteomes" id="UP000284853"/>
    </source>
</evidence>
<keyword evidence="2" id="KW-1185">Reference proteome</keyword>
<dbReference type="Proteomes" id="UP000284853">
    <property type="component" value="Unassembled WGS sequence"/>
</dbReference>
<comment type="caution">
    <text evidence="1">The sequence shown here is derived from an EMBL/GenBank/DDBJ whole genome shotgun (WGS) entry which is preliminary data.</text>
</comment>
<accession>A0ABX9PST0</accession>
<gene>
    <name evidence="1" type="ORF">CKQ54_04165</name>
</gene>
<reference evidence="1 2" key="1">
    <citation type="submission" date="2017-08" db="EMBL/GenBank/DDBJ databases">
        <title>Comparative genomics of bacteria isolated from necrotic lesions of AOD affected trees.</title>
        <authorList>
            <person name="Doonan J."/>
            <person name="Denman S."/>
            <person name="Mcdonald J.E."/>
        </authorList>
    </citation>
    <scope>NUCLEOTIDE SEQUENCE [LARGE SCALE GENOMIC DNA]</scope>
    <source>
        <strain evidence="1 2">CIP 105588</strain>
    </source>
</reference>
<sequence>MRSSACSPAKPKINGVGWIQSTHSNYPSSFRLLLRWLPLFTPVTYLSKLPGIHSVAALLQPE</sequence>
<organism evidence="1 2">
    <name type="scientific">Rahnella variigena</name>
    <dbReference type="NCBI Taxonomy" id="574964"/>
    <lineage>
        <taxon>Bacteria</taxon>
        <taxon>Pseudomonadati</taxon>
        <taxon>Pseudomonadota</taxon>
        <taxon>Gammaproteobacteria</taxon>
        <taxon>Enterobacterales</taxon>
        <taxon>Yersiniaceae</taxon>
        <taxon>Rahnella</taxon>
    </lineage>
</organism>
<evidence type="ECO:0000313" key="1">
    <source>
        <dbReference type="EMBL" id="RKF67634.1"/>
    </source>
</evidence>
<dbReference type="EMBL" id="NSDJ01000001">
    <property type="protein sequence ID" value="RKF67634.1"/>
    <property type="molecule type" value="Genomic_DNA"/>
</dbReference>
<protein>
    <submittedName>
        <fullName evidence="1">Uncharacterized protein</fullName>
    </submittedName>
</protein>
<name>A0ABX9PST0_9GAMM</name>
<proteinExistence type="predicted"/>